<dbReference type="AlphaFoldDB" id="A0A818FNG1"/>
<dbReference type="OrthoDB" id="10026596at2759"/>
<dbReference type="Proteomes" id="UP000663891">
    <property type="component" value="Unassembled WGS sequence"/>
</dbReference>
<name>A0A818FNG1_9BILA</name>
<accession>A0A818FNG1</accession>
<organism evidence="3 4">
    <name type="scientific">Adineta steineri</name>
    <dbReference type="NCBI Taxonomy" id="433720"/>
    <lineage>
        <taxon>Eukaryota</taxon>
        <taxon>Metazoa</taxon>
        <taxon>Spiralia</taxon>
        <taxon>Gnathifera</taxon>
        <taxon>Rotifera</taxon>
        <taxon>Eurotatoria</taxon>
        <taxon>Bdelloidea</taxon>
        <taxon>Adinetida</taxon>
        <taxon>Adinetidae</taxon>
        <taxon>Adineta</taxon>
    </lineage>
</organism>
<feature type="region of interest" description="Disordered" evidence="1">
    <location>
        <begin position="1"/>
        <end position="22"/>
    </location>
</feature>
<proteinExistence type="predicted"/>
<comment type="caution">
    <text evidence="3">The sequence shown here is derived from an EMBL/GenBank/DDBJ whole genome shotgun (WGS) entry which is preliminary data.</text>
</comment>
<protein>
    <submittedName>
        <fullName evidence="3">Uncharacterized protein</fullName>
    </submittedName>
</protein>
<feature type="compositionally biased region" description="Polar residues" evidence="1">
    <location>
        <begin position="9"/>
        <end position="22"/>
    </location>
</feature>
<dbReference type="EMBL" id="CAJNON010000156">
    <property type="protein sequence ID" value="CAF1045322.1"/>
    <property type="molecule type" value="Genomic_DNA"/>
</dbReference>
<evidence type="ECO:0000256" key="1">
    <source>
        <dbReference type="SAM" id="MobiDB-lite"/>
    </source>
</evidence>
<reference evidence="3" key="1">
    <citation type="submission" date="2021-02" db="EMBL/GenBank/DDBJ databases">
        <authorList>
            <person name="Nowell W R."/>
        </authorList>
    </citation>
    <scope>NUCLEOTIDE SEQUENCE</scope>
</reference>
<evidence type="ECO:0000313" key="4">
    <source>
        <dbReference type="Proteomes" id="UP000663881"/>
    </source>
</evidence>
<evidence type="ECO:0000313" key="2">
    <source>
        <dbReference type="EMBL" id="CAF1045322.1"/>
    </source>
</evidence>
<sequence>MNQQQQQQKSTNESSDYDNCQSSCSSLNTDMIKKDIPQRNVSLLSKRVFHISNLLPSANNYEEEREIANCINQRLPIGPCRISRKAVTLIQRTISNDIPLFDETSITLTQLRRSKTPHPHKYKASANLKQQSGAQPHTSTLAMCGYNEDTEETPINLDHLRRQQPGGIKKTAQSISQINLLNDYTDLDETAILIGQIYRLDPPQIIQYKSPLHIQPSISYTKKTSSVLSQEEPAEETSANIYQLRQPTLKKISTTNGGDRECHCRLI</sequence>
<feature type="compositionally biased region" description="Basic residues" evidence="1">
    <location>
        <begin position="112"/>
        <end position="123"/>
    </location>
</feature>
<feature type="compositionally biased region" description="Polar residues" evidence="1">
    <location>
        <begin position="127"/>
        <end position="136"/>
    </location>
</feature>
<gene>
    <name evidence="3" type="ORF">OKA104_LOCUS174</name>
    <name evidence="2" type="ORF">VCS650_LOCUS17099</name>
</gene>
<dbReference type="EMBL" id="CAJOAY010000003">
    <property type="protein sequence ID" value="CAF3478491.1"/>
    <property type="molecule type" value="Genomic_DNA"/>
</dbReference>
<feature type="region of interest" description="Disordered" evidence="1">
    <location>
        <begin position="112"/>
        <end position="136"/>
    </location>
</feature>
<evidence type="ECO:0000313" key="3">
    <source>
        <dbReference type="EMBL" id="CAF3478491.1"/>
    </source>
</evidence>
<dbReference type="Proteomes" id="UP000663881">
    <property type="component" value="Unassembled WGS sequence"/>
</dbReference>